<evidence type="ECO:0000256" key="1">
    <source>
        <dbReference type="ARBA" id="ARBA00004370"/>
    </source>
</evidence>
<evidence type="ECO:0000256" key="6">
    <source>
        <dbReference type="ARBA" id="ARBA00023026"/>
    </source>
</evidence>
<dbReference type="InterPro" id="IPR003995">
    <property type="entry name" value="RTX_toxin_determinant-A"/>
</dbReference>
<dbReference type="InterPro" id="IPR011049">
    <property type="entry name" value="Serralysin-like_metalloprot_C"/>
</dbReference>
<dbReference type="PROSITE" id="PS00330">
    <property type="entry name" value="HEMOLYSIN_CALCIUM"/>
    <property type="match status" value="4"/>
</dbReference>
<proteinExistence type="predicted"/>
<evidence type="ECO:0000313" key="9">
    <source>
        <dbReference type="Proteomes" id="UP000030004"/>
    </source>
</evidence>
<evidence type="ECO:0000256" key="7">
    <source>
        <dbReference type="ARBA" id="ARBA00023136"/>
    </source>
</evidence>
<dbReference type="PRINTS" id="PR00313">
    <property type="entry name" value="CABNDNGRPT"/>
</dbReference>
<dbReference type="OrthoDB" id="9773411at2"/>
<dbReference type="GO" id="GO:0090729">
    <property type="term" value="F:toxin activity"/>
    <property type="evidence" value="ECO:0007669"/>
    <property type="project" value="UniProtKB-KW"/>
</dbReference>
<keyword evidence="9" id="KW-1185">Reference proteome</keyword>
<dbReference type="InterPro" id="IPR018511">
    <property type="entry name" value="Hemolysin-typ_Ca-bd_CS"/>
</dbReference>
<comment type="subcellular location">
    <subcellularLocation>
        <location evidence="1">Membrane</location>
    </subcellularLocation>
    <subcellularLocation>
        <location evidence="2">Secreted</location>
    </subcellularLocation>
</comment>
<accession>A0A0A0ED62</accession>
<evidence type="ECO:0000256" key="4">
    <source>
        <dbReference type="ARBA" id="ARBA00022656"/>
    </source>
</evidence>
<dbReference type="InterPro" id="IPR050557">
    <property type="entry name" value="RTX_toxin/Mannuronan_C5-epim"/>
</dbReference>
<keyword evidence="5" id="KW-0677">Repeat</keyword>
<dbReference type="PRINTS" id="PR01488">
    <property type="entry name" value="RTXTOXINA"/>
</dbReference>
<dbReference type="InterPro" id="IPR001343">
    <property type="entry name" value="Hemolysn_Ca-bd"/>
</dbReference>
<evidence type="ECO:0000256" key="5">
    <source>
        <dbReference type="ARBA" id="ARBA00022737"/>
    </source>
</evidence>
<protein>
    <submittedName>
        <fullName evidence="8">Uncharacterized protein</fullName>
    </submittedName>
</protein>
<keyword evidence="6" id="KW-0843">Virulence</keyword>
<gene>
    <name evidence="8" type="ORF">ATO9_14815</name>
</gene>
<evidence type="ECO:0000256" key="2">
    <source>
        <dbReference type="ARBA" id="ARBA00004613"/>
    </source>
</evidence>
<name>A0A0A0ED62_9RHOB</name>
<sequence length="1486" mass="156070">MSTIFGTPGADLITSPSTADVVSALDGDDTIVFGPTSASSFQFPLEDNERIDGGSGLDIVEVSTPGAVPGDGIHFDAFTEVDPILFGGYTHRVAQIEVTSIQSLALMREVETVTRLDGTQVNLTIGSLPWHAETKAQVYQETAFNSNYDARMVASLTDGSVVRLIQLVGATAGMDQTKVIFQVINGDGSVSFESAPFGADFVSGEDFTTMPVVAGLPDGGFAMAWTEHLSTPSTNSATTYIQMFDADGTARFGSSIIESGNGTTSRQDGDLAALSDGRVVYTAKYATDSLNQYIINADGSVVAFDTTQPGFFPLHNGVASYGNGYAQFFQDASQSNADNQYLRTLEMHLKIVDPDTGAISDGPVVEAFAFQPDEQIVYKSYASLGGDGLAAAFTTTHGRNILVTYVDGILDARPLEMPFGATALNQQVNLVSVPDGGAYLAIELNTSGAVEGALQNADGFAAFIAADGSQGEFVSVTDRVGNGAGNNYRPIVAATDDGIFATWYTSDGIQGISYQAASGYNDVAGTAGADSLVGTSADDHILAGSGDDTLVQNDGLDRFEGGDGTDTFVMVPSVGAFASLQDGSTGAKDGQGPLEALIGIENLVGSSQADILGDDGDANLILAGAGDDTILGYGGDDTLLGEDGLDTYRAMADNYAQLLLPLSSEVEQLDLANGRLTGTDNADVLLLPAVQAYVGAGEIWLRGGNDTFVGTQAADTVRGDGDDDSIDGQGGDDVLMGGSGNDTLIGGLGNDTLTGGTSFSDGNTYIFRPGEGHDIITDFQRTGDTLDLSAFSEAELDAMTVGVNGNGDRVVTFQDGSTLTMQGVARNYAPIGSIQIAGTQQEAETLSLDFSNFTEYDGFDSEDVSVQWLRDREAIPGANGATYVTTQDDVGARMSAEVTYIDNFKTEETRLTSQTFSIANINNPVEGEVLIDGTVRVGETLAAITRGLTDIDGLGSFSYQWLRDSDPILNQTAATYDLVSADIGARISVQVTYYDRYSYKEEIMSVATSPTMGVIQGTSGAEELSGTAGAELIEAFSGDDTIFGLGGADDIFAGDGDDDVIVKVSEGLGWDLHGGPDFDRLIFGDRFDRGTHNVTVNMTSGNVIVDGQLPDVTNTIFAFEDILVQDLGVWTIYGSHRGERIQATQAEMVITAFSGDDTVSSGEGNDIVYGGHGNDKINGSLGNDTIYGGDGDDTISGYLGDDLLVGGPGSDLLFVYEETDRVAESRNWAGHDTVMAFVDFRMGRKHIEDLELQNDAILGAGNGLANVITGNSRNNILDGGKNNDTLVGGRGDDRYLIRAPGDTAVEEFDEGNDTVLAYRSYALEAHVEKLFMQTVYTKDGAPAIFNGIGNGLDNTIVGTPFDNTIVGREGRDTLKGQAGSDTFVFDRALGPDNVDRIIDFNANEVDEGDILKFKGSLLGNSVAVGMLDPSAFATGLSASDANDRFIFDQASGQLWLDTDGTGAAIQILVATFEQNALVTAADIEVF</sequence>
<dbReference type="Gene3D" id="2.60.40.2700">
    <property type="match status" value="2"/>
</dbReference>
<dbReference type="eggNOG" id="COG2931">
    <property type="taxonomic scope" value="Bacteria"/>
</dbReference>
<dbReference type="PANTHER" id="PTHR38340">
    <property type="entry name" value="S-LAYER PROTEIN"/>
    <property type="match status" value="1"/>
</dbReference>
<dbReference type="STRING" id="1461694.ATO9_14815"/>
<keyword evidence="3" id="KW-0964">Secreted</keyword>
<dbReference type="PANTHER" id="PTHR38340:SF1">
    <property type="entry name" value="S-LAYER PROTEIN"/>
    <property type="match status" value="1"/>
</dbReference>
<dbReference type="Pfam" id="PF00353">
    <property type="entry name" value="HemolysinCabind"/>
    <property type="match status" value="8"/>
</dbReference>
<comment type="caution">
    <text evidence="8">The sequence shown here is derived from an EMBL/GenBank/DDBJ whole genome shotgun (WGS) entry which is preliminary data.</text>
</comment>
<dbReference type="Gene3D" id="2.150.10.10">
    <property type="entry name" value="Serralysin-like metalloprotease, C-terminal"/>
    <property type="match status" value="6"/>
</dbReference>
<evidence type="ECO:0000256" key="3">
    <source>
        <dbReference type="ARBA" id="ARBA00022525"/>
    </source>
</evidence>
<organism evidence="8 9">
    <name type="scientific">Pseudooceanicola atlanticus</name>
    <dbReference type="NCBI Taxonomy" id="1461694"/>
    <lineage>
        <taxon>Bacteria</taxon>
        <taxon>Pseudomonadati</taxon>
        <taxon>Pseudomonadota</taxon>
        <taxon>Alphaproteobacteria</taxon>
        <taxon>Rhodobacterales</taxon>
        <taxon>Paracoccaceae</taxon>
        <taxon>Pseudooceanicola</taxon>
    </lineage>
</organism>
<dbReference type="EMBL" id="AQQX01000005">
    <property type="protein sequence ID" value="KGM48240.1"/>
    <property type="molecule type" value="Genomic_DNA"/>
</dbReference>
<reference evidence="8 9" key="1">
    <citation type="journal article" date="2015" name="Antonie Van Leeuwenhoek">
        <title>Pseudooceanicola atlanticus gen. nov. sp. nov., isolated from surface seawater of the Atlantic Ocean and reclassification of Oceanicola batsensis, Oceanicola marinus, Oceanicola nitratireducens, Oceanicola nanhaiensis, Oceanicola antarcticus and Oceanicola flagellatus, as Pseudooceanicola batsensis comb. nov., Pseudooceanicola marinus comb. nov., Pseudooceanicola nitratireducens comb. nov., Pseudooceanicola nanhaiensis comb. nov., Pseudooceanicola antarcticus comb. nov., and Pseudooceanicola flagellatus comb. nov.</title>
        <authorList>
            <person name="Lai Q."/>
            <person name="Li G."/>
            <person name="Liu X."/>
            <person name="Du Y."/>
            <person name="Sun F."/>
            <person name="Shao Z."/>
        </authorList>
    </citation>
    <scope>NUCLEOTIDE SEQUENCE [LARGE SCALE GENOMIC DNA]</scope>
    <source>
        <strain evidence="8 9">22II-s11g</strain>
    </source>
</reference>
<keyword evidence="4" id="KW-0800">Toxin</keyword>
<keyword evidence="7" id="KW-0472">Membrane</keyword>
<dbReference type="GO" id="GO:0005509">
    <property type="term" value="F:calcium ion binding"/>
    <property type="evidence" value="ECO:0007669"/>
    <property type="project" value="InterPro"/>
</dbReference>
<dbReference type="SUPFAM" id="SSF51120">
    <property type="entry name" value="beta-Roll"/>
    <property type="match status" value="7"/>
</dbReference>
<dbReference type="GO" id="GO:0005576">
    <property type="term" value="C:extracellular region"/>
    <property type="evidence" value="ECO:0007669"/>
    <property type="project" value="UniProtKB-SubCell"/>
</dbReference>
<dbReference type="Proteomes" id="UP000030004">
    <property type="component" value="Unassembled WGS sequence"/>
</dbReference>
<evidence type="ECO:0000313" key="8">
    <source>
        <dbReference type="EMBL" id="KGM48240.1"/>
    </source>
</evidence>
<dbReference type="GO" id="GO:0016020">
    <property type="term" value="C:membrane"/>
    <property type="evidence" value="ECO:0007669"/>
    <property type="project" value="UniProtKB-SubCell"/>
</dbReference>
<dbReference type="RefSeq" id="WP_043750480.1">
    <property type="nucleotide sequence ID" value="NZ_AQQX01000005.1"/>
</dbReference>